<evidence type="ECO:0000256" key="1">
    <source>
        <dbReference type="ARBA" id="ARBA00022723"/>
    </source>
</evidence>
<feature type="domain" description="C2H2-type" evidence="6">
    <location>
        <begin position="409"/>
        <end position="436"/>
    </location>
</feature>
<keyword evidence="5" id="KW-0472">Membrane</keyword>
<feature type="compositionally biased region" description="Acidic residues" evidence="4">
    <location>
        <begin position="14"/>
        <end position="23"/>
    </location>
</feature>
<dbReference type="EMBL" id="SSOP01000004">
    <property type="protein sequence ID" value="KAB5595992.1"/>
    <property type="molecule type" value="Genomic_DNA"/>
</dbReference>
<feature type="compositionally biased region" description="Polar residues" evidence="4">
    <location>
        <begin position="817"/>
        <end position="834"/>
    </location>
</feature>
<protein>
    <submittedName>
        <fullName evidence="7">RNA polymerase II transcription factor</fullName>
    </submittedName>
</protein>
<feature type="region of interest" description="Disordered" evidence="4">
    <location>
        <begin position="1"/>
        <end position="51"/>
    </location>
</feature>
<dbReference type="InterPro" id="IPR012170">
    <property type="entry name" value="TFIIH_SSL1/p44"/>
</dbReference>
<dbReference type="SMART" id="SM01047">
    <property type="entry name" value="C1_4"/>
    <property type="match status" value="1"/>
</dbReference>
<dbReference type="GO" id="GO:0006289">
    <property type="term" value="P:nucleotide-excision repair"/>
    <property type="evidence" value="ECO:0007669"/>
    <property type="project" value="InterPro"/>
</dbReference>
<feature type="compositionally biased region" description="Basic residues" evidence="4">
    <location>
        <begin position="896"/>
        <end position="910"/>
    </location>
</feature>
<dbReference type="GO" id="GO:0006357">
    <property type="term" value="P:regulation of transcription by RNA polymerase II"/>
    <property type="evidence" value="ECO:0007669"/>
    <property type="project" value="TreeGrafter"/>
</dbReference>
<keyword evidence="1" id="KW-0479">Metal-binding</keyword>
<dbReference type="GO" id="GO:0006351">
    <property type="term" value="P:DNA-templated transcription"/>
    <property type="evidence" value="ECO:0007669"/>
    <property type="project" value="InterPro"/>
</dbReference>
<evidence type="ECO:0000256" key="5">
    <source>
        <dbReference type="SAM" id="Phobius"/>
    </source>
</evidence>
<organism evidence="7 8">
    <name type="scientific">Ceratobasidium theobromae</name>
    <dbReference type="NCBI Taxonomy" id="1582974"/>
    <lineage>
        <taxon>Eukaryota</taxon>
        <taxon>Fungi</taxon>
        <taxon>Dikarya</taxon>
        <taxon>Basidiomycota</taxon>
        <taxon>Agaricomycotina</taxon>
        <taxon>Agaricomycetes</taxon>
        <taxon>Cantharellales</taxon>
        <taxon>Ceratobasidiaceae</taxon>
        <taxon>Ceratobasidium</taxon>
    </lineage>
</organism>
<gene>
    <name evidence="7" type="ORF">CTheo_509</name>
</gene>
<feature type="compositionally biased region" description="Basic and acidic residues" evidence="4">
    <location>
        <begin position="24"/>
        <end position="51"/>
    </location>
</feature>
<dbReference type="Proteomes" id="UP000383932">
    <property type="component" value="Unassembled WGS sequence"/>
</dbReference>
<keyword evidence="8" id="KW-1185">Reference proteome</keyword>
<dbReference type="GO" id="GO:0000439">
    <property type="term" value="C:transcription factor TFIIH core complex"/>
    <property type="evidence" value="ECO:0007669"/>
    <property type="project" value="InterPro"/>
</dbReference>
<dbReference type="PANTHER" id="PTHR12695">
    <property type="entry name" value="GENERAL TRANSCRIPTION FACTOR IIH SUBUNIT 2"/>
    <property type="match status" value="1"/>
</dbReference>
<feature type="region of interest" description="Disordered" evidence="4">
    <location>
        <begin position="861"/>
        <end position="910"/>
    </location>
</feature>
<dbReference type="InterPro" id="IPR036465">
    <property type="entry name" value="vWFA_dom_sf"/>
</dbReference>
<dbReference type="PANTHER" id="PTHR12695:SF2">
    <property type="entry name" value="GENERAL TRANSCRIPTION FACTOR IIH SUBUNIT 2-RELATED"/>
    <property type="match status" value="1"/>
</dbReference>
<dbReference type="InterPro" id="IPR004595">
    <property type="entry name" value="TFIIH_C1-like_dom"/>
</dbReference>
<evidence type="ECO:0000313" key="8">
    <source>
        <dbReference type="Proteomes" id="UP000383932"/>
    </source>
</evidence>
<dbReference type="OrthoDB" id="284275at2759"/>
<evidence type="ECO:0000256" key="2">
    <source>
        <dbReference type="ARBA" id="ARBA00022833"/>
    </source>
</evidence>
<comment type="caution">
    <text evidence="7">The sequence shown here is derived from an EMBL/GenBank/DDBJ whole genome shotgun (WGS) entry which is preliminary data.</text>
</comment>
<accession>A0A5N5QW66</accession>
<dbReference type="SUPFAM" id="SSF57889">
    <property type="entry name" value="Cysteine-rich domain"/>
    <property type="match status" value="1"/>
</dbReference>
<dbReference type="InterPro" id="IPR007198">
    <property type="entry name" value="Ssl1-like"/>
</dbReference>
<feature type="region of interest" description="Disordered" evidence="4">
    <location>
        <begin position="817"/>
        <end position="844"/>
    </location>
</feature>
<name>A0A5N5QW66_9AGAM</name>
<keyword evidence="5" id="KW-0812">Transmembrane</keyword>
<keyword evidence="5" id="KW-1133">Transmembrane helix</keyword>
<dbReference type="PROSITE" id="PS50157">
    <property type="entry name" value="ZINC_FINGER_C2H2_2"/>
    <property type="match status" value="1"/>
</dbReference>
<feature type="transmembrane region" description="Helical" evidence="5">
    <location>
        <begin position="749"/>
        <end position="772"/>
    </location>
</feature>
<evidence type="ECO:0000256" key="3">
    <source>
        <dbReference type="PROSITE-ProRule" id="PRU00042"/>
    </source>
</evidence>
<dbReference type="GO" id="GO:0008270">
    <property type="term" value="F:zinc ion binding"/>
    <property type="evidence" value="ECO:0007669"/>
    <property type="project" value="UniProtKB-KW"/>
</dbReference>
<dbReference type="GO" id="GO:0005675">
    <property type="term" value="C:transcription factor TFIIH holo complex"/>
    <property type="evidence" value="ECO:0007669"/>
    <property type="project" value="TreeGrafter"/>
</dbReference>
<evidence type="ECO:0000256" key="4">
    <source>
        <dbReference type="SAM" id="MobiDB-lite"/>
    </source>
</evidence>
<keyword evidence="2" id="KW-0862">Zinc</keyword>
<reference evidence="7 8" key="1">
    <citation type="journal article" date="2019" name="Fungal Biol. Biotechnol.">
        <title>Draft genome sequence of fastidious pathogen Ceratobasidium theobromae, which causes vascular-streak dieback in Theobroma cacao.</title>
        <authorList>
            <person name="Ali S.S."/>
            <person name="Asman A."/>
            <person name="Shao J."/>
            <person name="Firmansyah A.P."/>
            <person name="Susilo A.W."/>
            <person name="Rosmana A."/>
            <person name="McMahon P."/>
            <person name="Junaid M."/>
            <person name="Guest D."/>
            <person name="Kheng T.Y."/>
            <person name="Meinhardt L.W."/>
            <person name="Bailey B.A."/>
        </authorList>
    </citation>
    <scope>NUCLEOTIDE SEQUENCE [LARGE SCALE GENOMIC DNA]</scope>
    <source>
        <strain evidence="7 8">CT2</strain>
    </source>
</reference>
<dbReference type="Gene3D" id="3.30.40.10">
    <property type="entry name" value="Zinc/RING finger domain, C3HC4 (zinc finger)"/>
    <property type="match status" value="1"/>
</dbReference>
<dbReference type="Pfam" id="PF07975">
    <property type="entry name" value="C1_4"/>
    <property type="match status" value="1"/>
</dbReference>
<dbReference type="InterPro" id="IPR013083">
    <property type="entry name" value="Znf_RING/FYVE/PHD"/>
</dbReference>
<keyword evidence="3" id="KW-0863">Zinc-finger</keyword>
<dbReference type="NCBIfam" id="TIGR00622">
    <property type="entry name" value="ssl1"/>
    <property type="match status" value="1"/>
</dbReference>
<dbReference type="InterPro" id="IPR046349">
    <property type="entry name" value="C1-like_sf"/>
</dbReference>
<evidence type="ECO:0000259" key="6">
    <source>
        <dbReference type="PROSITE" id="PS50157"/>
    </source>
</evidence>
<dbReference type="PROSITE" id="PS00028">
    <property type="entry name" value="ZINC_FINGER_C2H2_1"/>
    <property type="match status" value="1"/>
</dbReference>
<dbReference type="Pfam" id="PF04056">
    <property type="entry name" value="Ssl1"/>
    <property type="match status" value="2"/>
</dbReference>
<dbReference type="InterPro" id="IPR013087">
    <property type="entry name" value="Znf_C2H2_type"/>
</dbReference>
<dbReference type="SUPFAM" id="SSF53300">
    <property type="entry name" value="vWA-like"/>
    <property type="match status" value="1"/>
</dbReference>
<dbReference type="AlphaFoldDB" id="A0A5N5QW66"/>
<evidence type="ECO:0000313" key="7">
    <source>
        <dbReference type="EMBL" id="KAB5595992.1"/>
    </source>
</evidence>
<proteinExistence type="predicted"/>
<sequence>MAPRDDASSGSDAEMLEEDSDIEYNEKNRAEAGGGEKGKGKEKEKKGKNKAKEGGYAWEANYVRSWDQVQEDEGGNLAHSVEDLIARKRRKRLFGPSSAIRRAIIRHLVLLIDLSAAMADRDLRPTRFELALDCARAFVVEWCEQNPLGQIGVVGMRAGIGERIVEMTGNPHDILRAIADKRKLEPAGEPSLQNAIEVARAGMRQPSADPLVKRDYKIRISLVALTAEMKICKELCEKTEGKFGVALNEGHFKDLLFEHIPPPAHRAARSTTNELLPNQAAKTSPLNPNAELMLMGFPTRLPPTSAPTLCVCHPSRMRAEGFLCPRCSAKLCEVPTDCDVCGLMVVSSPHLARSYHHLFPVGPYVAINEIGAEDKPAATCQGCATSFRTEVSRSAPAGASDGISMLGRYRCTKCNQDFCNECDVFIHESLHPSDARLRILGRHADPEGTVIRMESRDIASVRSTGHENPERLCWESWEIPEPAWQRGLVFQRQQLVSTLVVFSTTATSRTYSPFLPSPFASTTMITSFLALALGAVSVIAGNVTEGGACSQSNIYLTAGSYQLNTDCDPMTYCSGSGVCTKKRCRKDEFPFGYGDTEFKNYPKMCPSGQFCPDEEDECQNLLSVGSPCQLNRDDECEPPSDTSLATPDTHKGAICLNYTCMYANVTVGQPCVVENIAYIAYNTTGEFINIVSRGNCRKGLYCDAAQKVCIATQDFGAACTADKECTSGNCLENLTCGVATDAPRKLGTWVYVVVGIAIFGGMALTVGSLFMIHRKERDEMRQQREQYWREQAALRQNILQMRETAQASLLSLPYNGQNQSGSGYNSPSRHSSYVSGKDMGPASEDSHAGFVTHAGYAGGKVGSGLRNSLRSEDGQDAMDEAMSMDALVTEREHGSTGKRRKGGLSLGGKR</sequence>
<dbReference type="Gene3D" id="3.40.50.410">
    <property type="entry name" value="von Willebrand factor, type A domain"/>
    <property type="match status" value="2"/>
</dbReference>